<dbReference type="AlphaFoldDB" id="A0A810NG19"/>
<sequence>MTLAKTWPKITPEARTGMVRNRSITPLAMSAWTEVAVSAAPKPAQSSITPGVT</sequence>
<dbReference type="EMBL" id="AP023359">
    <property type="protein sequence ID" value="BCJ70175.1"/>
    <property type="molecule type" value="Genomic_DNA"/>
</dbReference>
<proteinExistence type="predicted"/>
<evidence type="ECO:0000313" key="2">
    <source>
        <dbReference type="Proteomes" id="UP000680866"/>
    </source>
</evidence>
<evidence type="ECO:0000313" key="1">
    <source>
        <dbReference type="EMBL" id="BCJ70175.1"/>
    </source>
</evidence>
<accession>A0A810NG19</accession>
<organism evidence="1 2">
    <name type="scientific">Polymorphospora rubra</name>
    <dbReference type="NCBI Taxonomy" id="338584"/>
    <lineage>
        <taxon>Bacteria</taxon>
        <taxon>Bacillati</taxon>
        <taxon>Actinomycetota</taxon>
        <taxon>Actinomycetes</taxon>
        <taxon>Micromonosporales</taxon>
        <taxon>Micromonosporaceae</taxon>
        <taxon>Polymorphospora</taxon>
    </lineage>
</organism>
<dbReference type="Proteomes" id="UP000680866">
    <property type="component" value="Chromosome"/>
</dbReference>
<reference evidence="1" key="1">
    <citation type="submission" date="2020-08" db="EMBL/GenBank/DDBJ databases">
        <title>Whole genome shotgun sequence of Polymorphospora rubra NBRC 101157.</title>
        <authorList>
            <person name="Komaki H."/>
            <person name="Tamura T."/>
        </authorList>
    </citation>
    <scope>NUCLEOTIDE SEQUENCE</scope>
    <source>
        <strain evidence="1">NBRC 101157</strain>
    </source>
</reference>
<gene>
    <name evidence="1" type="ORF">Prubr_71960</name>
</gene>
<protein>
    <submittedName>
        <fullName evidence="1">Uncharacterized protein</fullName>
    </submittedName>
</protein>
<keyword evidence="2" id="KW-1185">Reference proteome</keyword>
<name>A0A810NG19_9ACTN</name>
<dbReference type="KEGG" id="pry:Prubr_71960"/>